<evidence type="ECO:0000313" key="2">
    <source>
        <dbReference type="EMBL" id="ADL32321.1"/>
    </source>
</evidence>
<name>D9YZ34_PROMI</name>
<dbReference type="GO" id="GO:0016758">
    <property type="term" value="F:hexosyltransferase activity"/>
    <property type="evidence" value="ECO:0007669"/>
    <property type="project" value="UniProtKB-ARBA"/>
</dbReference>
<dbReference type="CDD" id="cd00761">
    <property type="entry name" value="Glyco_tranf_GTA_type"/>
    <property type="match status" value="1"/>
</dbReference>
<dbReference type="InterPro" id="IPR029044">
    <property type="entry name" value="Nucleotide-diphossugar_trans"/>
</dbReference>
<evidence type="ECO:0000259" key="1">
    <source>
        <dbReference type="Pfam" id="PF00535"/>
    </source>
</evidence>
<dbReference type="SUPFAM" id="SSF53448">
    <property type="entry name" value="Nucleotide-diphospho-sugar transferases"/>
    <property type="match status" value="1"/>
</dbReference>
<dbReference type="CAZy" id="GT2">
    <property type="family name" value="Glycosyltransferase Family 2"/>
</dbReference>
<organism evidence="2">
    <name type="scientific">Proteus mirabilis</name>
    <dbReference type="NCBI Taxonomy" id="584"/>
    <lineage>
        <taxon>Bacteria</taxon>
        <taxon>Pseudomonadati</taxon>
        <taxon>Pseudomonadota</taxon>
        <taxon>Gammaproteobacteria</taxon>
        <taxon>Enterobacterales</taxon>
        <taxon>Morganellaceae</taxon>
        <taxon>Proteus</taxon>
    </lineage>
</organism>
<dbReference type="PANTHER" id="PTHR22916">
    <property type="entry name" value="GLYCOSYLTRANSFERASE"/>
    <property type="match status" value="1"/>
</dbReference>
<feature type="domain" description="Glycosyltransferase 2-like" evidence="1">
    <location>
        <begin position="5"/>
        <end position="148"/>
    </location>
</feature>
<accession>D9YZ34</accession>
<gene>
    <name evidence="2" type="primary">wemQ</name>
</gene>
<dbReference type="Pfam" id="PF00535">
    <property type="entry name" value="Glycos_transf_2"/>
    <property type="match status" value="1"/>
</dbReference>
<sequence length="325" mass="38418">MEKFSIVIPMYNVEKYIHQCIQSILSQTYQNFEVIVIDDGSSDNSSKIVDEIIKSEKRVTLIKNKNNGPSISRNIGIEKSTGDIILFLDSDDMYVPNTLQTCLDEINKNRLDILYFNSRGFCDEFNEIQNKQALDFIGDRKRHINIINKVLTGKQYYSLMFKYNNFYSSICYCAFRSSIIKNQRFVDNVIHEDELFTAEILLKQNTKRVLCIPDILYLRRIRQNSIMTTAIQEKNITSYRIIIEKLLLLNVKNIYLETHINKLAFNKAYYRLKLKNKITLNERLDNMKWVYNLNVAKKKNKIILYMLSLFPEITNTYQKMKKIIK</sequence>
<protein>
    <submittedName>
        <fullName evidence="2">WemQ</fullName>
    </submittedName>
</protein>
<reference evidence="2" key="1">
    <citation type="journal article" date="2010" name="Appl. Environ. Microbiol.">
        <title>Molecular and genetic analyses of the putative Proteus O antigen gene locus.</title>
        <authorList>
            <person name="Wang Q."/>
            <person name="Torzewska A."/>
            <person name="Ruan X."/>
            <person name="Wang X."/>
            <person name="Rozalski A."/>
            <person name="Shao Z."/>
            <person name="Guo X."/>
            <person name="Zhou H."/>
            <person name="Feng L."/>
            <person name="Wang L."/>
        </authorList>
    </citation>
    <scope>NUCLEOTIDE SEQUENCE</scope>
    <source>
        <strain evidence="2">Prk 50/57</strain>
    </source>
</reference>
<dbReference type="PANTHER" id="PTHR22916:SF3">
    <property type="entry name" value="UDP-GLCNAC:BETAGAL BETA-1,3-N-ACETYLGLUCOSAMINYLTRANSFERASE-LIKE PROTEIN 1"/>
    <property type="match status" value="1"/>
</dbReference>
<dbReference type="AlphaFoldDB" id="D9YZ34"/>
<dbReference type="PATRIC" id="fig|584.131.peg.102"/>
<dbReference type="RefSeq" id="WP_036908551.1">
    <property type="nucleotide sequence ID" value="NZ_CAXOLA010000004.1"/>
</dbReference>
<dbReference type="Gene3D" id="3.90.550.10">
    <property type="entry name" value="Spore Coat Polysaccharide Biosynthesis Protein SpsA, Chain A"/>
    <property type="match status" value="1"/>
</dbReference>
<dbReference type="InterPro" id="IPR001173">
    <property type="entry name" value="Glyco_trans_2-like"/>
</dbReference>
<dbReference type="EMBL" id="GU254062">
    <property type="protein sequence ID" value="ADL32321.1"/>
    <property type="molecule type" value="Genomic_DNA"/>
</dbReference>
<proteinExistence type="predicted"/>